<gene>
    <name evidence="13" type="ORF">C7374_105118</name>
</gene>
<feature type="binding site" evidence="10">
    <location>
        <position position="226"/>
    </location>
    <ligand>
        <name>Mg(2+)</name>
        <dbReference type="ChEBI" id="CHEBI:18420"/>
    </ligand>
</feature>
<dbReference type="GO" id="GO:0008270">
    <property type="term" value="F:zinc ion binding"/>
    <property type="evidence" value="ECO:0007669"/>
    <property type="project" value="TreeGrafter"/>
</dbReference>
<dbReference type="InterPro" id="IPR030656">
    <property type="entry name" value="ALAD_AS"/>
</dbReference>
<dbReference type="AlphaFoldDB" id="A0A364JVI3"/>
<dbReference type="PANTHER" id="PTHR11458:SF0">
    <property type="entry name" value="DELTA-AMINOLEVULINIC ACID DEHYDRATASE"/>
    <property type="match status" value="1"/>
</dbReference>
<evidence type="ECO:0000313" key="14">
    <source>
        <dbReference type="Proteomes" id="UP000249453"/>
    </source>
</evidence>
<dbReference type="PIRSF" id="PIRSF001415">
    <property type="entry name" value="Porphbilin_synth"/>
    <property type="match status" value="1"/>
</dbReference>
<dbReference type="Proteomes" id="UP000249453">
    <property type="component" value="Unassembled WGS sequence"/>
</dbReference>
<comment type="pathway">
    <text evidence="1">Porphyrin-containing compound metabolism; protoporphyrin-IX biosynthesis; coproporphyrinogen-III from 5-aminolevulinate: step 1/4.</text>
</comment>
<keyword evidence="7 11" id="KW-0627">Porphyrin biosynthesis</keyword>
<dbReference type="SMART" id="SM01004">
    <property type="entry name" value="ALAD"/>
    <property type="match status" value="1"/>
</dbReference>
<evidence type="ECO:0000256" key="8">
    <source>
        <dbReference type="ARBA" id="ARBA00047651"/>
    </source>
</evidence>
<dbReference type="NCBIfam" id="NF006762">
    <property type="entry name" value="PRK09283.1"/>
    <property type="match status" value="1"/>
</dbReference>
<dbReference type="InterPro" id="IPR013785">
    <property type="entry name" value="Aldolase_TIM"/>
</dbReference>
<dbReference type="EMBL" id="QLMK01000005">
    <property type="protein sequence ID" value="RAK29068.1"/>
    <property type="molecule type" value="Genomic_DNA"/>
</dbReference>
<proteinExistence type="inferred from homology"/>
<dbReference type="PRINTS" id="PR00144">
    <property type="entry name" value="DALDHYDRTASE"/>
</dbReference>
<evidence type="ECO:0000256" key="7">
    <source>
        <dbReference type="ARBA" id="ARBA00023244"/>
    </source>
</evidence>
<feature type="active site" description="Schiff-base intermediate with substrate" evidence="9">
    <location>
        <position position="241"/>
    </location>
</feature>
<keyword evidence="10" id="KW-0479">Metal-binding</keyword>
<evidence type="ECO:0000256" key="11">
    <source>
        <dbReference type="RuleBase" id="RU000515"/>
    </source>
</evidence>
<dbReference type="Pfam" id="PF00490">
    <property type="entry name" value="ALAD"/>
    <property type="match status" value="1"/>
</dbReference>
<evidence type="ECO:0000256" key="5">
    <source>
        <dbReference type="ARBA" id="ARBA00023133"/>
    </source>
</evidence>
<accession>A0A364JVI3</accession>
<dbReference type="Gene3D" id="3.20.20.70">
    <property type="entry name" value="Aldolase class I"/>
    <property type="match status" value="1"/>
</dbReference>
<evidence type="ECO:0000256" key="9">
    <source>
        <dbReference type="PIRSR" id="PIRSR001415-1"/>
    </source>
</evidence>
<evidence type="ECO:0000313" key="13">
    <source>
        <dbReference type="EMBL" id="RAK29068.1"/>
    </source>
</evidence>
<dbReference type="GO" id="GO:0004655">
    <property type="term" value="F:porphobilinogen synthase activity"/>
    <property type="evidence" value="ECO:0007669"/>
    <property type="project" value="UniProtKB-EC"/>
</dbReference>
<evidence type="ECO:0000256" key="1">
    <source>
        <dbReference type="ARBA" id="ARBA00004694"/>
    </source>
</evidence>
<evidence type="ECO:0000256" key="3">
    <source>
        <dbReference type="ARBA" id="ARBA00012053"/>
    </source>
</evidence>
<comment type="caution">
    <text evidence="13">The sequence shown here is derived from an EMBL/GenBank/DDBJ whole genome shotgun (WGS) entry which is preliminary data.</text>
</comment>
<evidence type="ECO:0000256" key="6">
    <source>
        <dbReference type="ARBA" id="ARBA00023239"/>
    </source>
</evidence>
<keyword evidence="10" id="KW-0460">Magnesium</keyword>
<keyword evidence="5" id="KW-0350">Heme biosynthesis</keyword>
<dbReference type="InterPro" id="IPR001731">
    <property type="entry name" value="ALAD"/>
</dbReference>
<dbReference type="GO" id="GO:0006782">
    <property type="term" value="P:protoporphyrinogen IX biosynthetic process"/>
    <property type="evidence" value="ECO:0007669"/>
    <property type="project" value="UniProtKB-UniPathway"/>
</dbReference>
<keyword evidence="14" id="KW-1185">Reference proteome</keyword>
<protein>
    <recommendedName>
        <fullName evidence="4 11">Delta-aminolevulinic acid dehydratase</fullName>
        <ecNumber evidence="3 11">4.2.1.24</ecNumber>
    </recommendedName>
</protein>
<name>A0A364JVI3_9HYPH</name>
<comment type="similarity">
    <text evidence="2 12">Belongs to the ALAD family.</text>
</comment>
<comment type="catalytic activity">
    <reaction evidence="8 11">
        <text>2 5-aminolevulinate = porphobilinogen + 2 H2O + H(+)</text>
        <dbReference type="Rhea" id="RHEA:24064"/>
        <dbReference type="ChEBI" id="CHEBI:15377"/>
        <dbReference type="ChEBI" id="CHEBI:15378"/>
        <dbReference type="ChEBI" id="CHEBI:58126"/>
        <dbReference type="ChEBI" id="CHEBI:356416"/>
        <dbReference type="EC" id="4.2.1.24"/>
    </reaction>
</comment>
<evidence type="ECO:0000256" key="12">
    <source>
        <dbReference type="RuleBase" id="RU004161"/>
    </source>
</evidence>
<reference evidence="13 14" key="1">
    <citation type="submission" date="2018-06" db="EMBL/GenBank/DDBJ databases">
        <title>Genomic Encyclopedia of Type Strains, Phase IV (KMG-IV): sequencing the most valuable type-strain genomes for metagenomic binning, comparative biology and taxonomic classification.</title>
        <authorList>
            <person name="Goeker M."/>
        </authorList>
    </citation>
    <scope>NUCLEOTIDE SEQUENCE [LARGE SCALE GENOMIC DNA]</scope>
    <source>
        <strain evidence="13 14">DSM 26720</strain>
    </source>
</reference>
<evidence type="ECO:0000256" key="10">
    <source>
        <dbReference type="PIRSR" id="PIRSR001415-5"/>
    </source>
</evidence>
<dbReference type="PROSITE" id="PS00169">
    <property type="entry name" value="D_ALA_DEHYDRATASE"/>
    <property type="match status" value="1"/>
</dbReference>
<feature type="active site" description="Schiff-base intermediate with substrate" evidence="9">
    <location>
        <position position="187"/>
    </location>
</feature>
<dbReference type="CDD" id="cd04823">
    <property type="entry name" value="ALAD_PBGS_aspartate_rich"/>
    <property type="match status" value="1"/>
</dbReference>
<organism evidence="13 14">
    <name type="scientific">Falsochrobactrum ovis</name>
    <dbReference type="NCBI Taxonomy" id="1293442"/>
    <lineage>
        <taxon>Bacteria</taxon>
        <taxon>Pseudomonadati</taxon>
        <taxon>Pseudomonadota</taxon>
        <taxon>Alphaproteobacteria</taxon>
        <taxon>Hyphomicrobiales</taxon>
        <taxon>Brucellaceae</taxon>
        <taxon>Falsochrobactrum</taxon>
    </lineage>
</organism>
<dbReference type="SUPFAM" id="SSF51569">
    <property type="entry name" value="Aldolase"/>
    <property type="match status" value="1"/>
</dbReference>
<dbReference type="GO" id="GO:0005829">
    <property type="term" value="C:cytosol"/>
    <property type="evidence" value="ECO:0007669"/>
    <property type="project" value="TreeGrafter"/>
</dbReference>
<keyword evidence="6 11" id="KW-0456">Lyase</keyword>
<dbReference type="PANTHER" id="PTHR11458">
    <property type="entry name" value="DELTA-AMINOLEVULINIC ACID DEHYDRATASE"/>
    <property type="match status" value="1"/>
</dbReference>
<evidence type="ECO:0000256" key="4">
    <source>
        <dbReference type="ARBA" id="ARBA00020771"/>
    </source>
</evidence>
<dbReference type="UniPathway" id="UPA00251">
    <property type="reaction ID" value="UER00318"/>
</dbReference>
<evidence type="ECO:0000256" key="2">
    <source>
        <dbReference type="ARBA" id="ARBA00008055"/>
    </source>
</evidence>
<dbReference type="FunFam" id="3.20.20.70:FF:000019">
    <property type="entry name" value="Delta-aminolevulinic acid dehydratase"/>
    <property type="match status" value="1"/>
</dbReference>
<sequence>MRKADWSRRIVQETRLSVDNLILPFFLTDGSGVSEPIEAMPGVERHSVDMAVRLAEKAAKLGIPALAPFPRESAEVKTEDGAFISSPDNLINRAVRAIKKEVPEIGIITDAALDPFTSHGHDGILRNGEIVNDESVAMIVKGALSQAEAGADIIAPSDMMDGRIGAIRRALDQNGYNNVAIISYATKFASAFYGPFRDAIGTAGVLKGDKKTYYIDPANSDEALREAEQDILEGADMLMIKPGLPYLDIVQKLKNAFRLPTFAYQVSGEYSMIKAASMNGWIDGDKVMMESILAFRRAGCDGILTYAALEIAEKLKAEG</sequence>
<comment type="subunit">
    <text evidence="11">Homooctamer.</text>
</comment>
<dbReference type="EC" id="4.2.1.24" evidence="3 11"/>